<keyword evidence="2" id="KW-1185">Reference proteome</keyword>
<evidence type="ECO:0000313" key="2">
    <source>
        <dbReference type="Proteomes" id="UP000789706"/>
    </source>
</evidence>
<organism evidence="1 2">
    <name type="scientific">Diversispora eburnea</name>
    <dbReference type="NCBI Taxonomy" id="1213867"/>
    <lineage>
        <taxon>Eukaryota</taxon>
        <taxon>Fungi</taxon>
        <taxon>Fungi incertae sedis</taxon>
        <taxon>Mucoromycota</taxon>
        <taxon>Glomeromycotina</taxon>
        <taxon>Glomeromycetes</taxon>
        <taxon>Diversisporales</taxon>
        <taxon>Diversisporaceae</taxon>
        <taxon>Diversispora</taxon>
    </lineage>
</organism>
<feature type="non-terminal residue" evidence="1">
    <location>
        <position position="1"/>
    </location>
</feature>
<name>A0A9N9HE17_9GLOM</name>
<dbReference type="AlphaFoldDB" id="A0A9N9HE17"/>
<proteinExistence type="predicted"/>
<sequence length="49" mass="5780">KGVQKIVVKKNLTHNIYENYLKSRKECMVTMHQLGSKDHIIRLLRSSKI</sequence>
<gene>
    <name evidence="1" type="ORF">DEBURN_LOCUS11956</name>
</gene>
<evidence type="ECO:0000313" key="1">
    <source>
        <dbReference type="EMBL" id="CAG8666812.1"/>
    </source>
</evidence>
<dbReference type="EMBL" id="CAJVPK010009438">
    <property type="protein sequence ID" value="CAG8666812.1"/>
    <property type="molecule type" value="Genomic_DNA"/>
</dbReference>
<feature type="non-terminal residue" evidence="1">
    <location>
        <position position="49"/>
    </location>
</feature>
<accession>A0A9N9HE17</accession>
<comment type="caution">
    <text evidence="1">The sequence shown here is derived from an EMBL/GenBank/DDBJ whole genome shotgun (WGS) entry which is preliminary data.</text>
</comment>
<dbReference type="Proteomes" id="UP000789706">
    <property type="component" value="Unassembled WGS sequence"/>
</dbReference>
<reference evidence="1" key="1">
    <citation type="submission" date="2021-06" db="EMBL/GenBank/DDBJ databases">
        <authorList>
            <person name="Kallberg Y."/>
            <person name="Tangrot J."/>
            <person name="Rosling A."/>
        </authorList>
    </citation>
    <scope>NUCLEOTIDE SEQUENCE</scope>
    <source>
        <strain evidence="1">AZ414A</strain>
    </source>
</reference>
<dbReference type="OrthoDB" id="6145729at2759"/>
<protein>
    <submittedName>
        <fullName evidence="1">3215_t:CDS:1</fullName>
    </submittedName>
</protein>